<dbReference type="AlphaFoldDB" id="A0A0N4Z1B7"/>
<evidence type="ECO:0000313" key="3">
    <source>
        <dbReference type="Proteomes" id="UP000038045"/>
    </source>
</evidence>
<feature type="compositionally biased region" description="Basic and acidic residues" evidence="1">
    <location>
        <begin position="455"/>
        <end position="469"/>
    </location>
</feature>
<protein>
    <submittedName>
        <fullName evidence="4">6-cysteine protein</fullName>
    </submittedName>
</protein>
<name>A0A0N4Z1B7_PARTI</name>
<evidence type="ECO:0000313" key="4">
    <source>
        <dbReference type="WBParaSite" id="PTRK_0000049200.1"/>
    </source>
</evidence>
<keyword evidence="3" id="KW-1185">Reference proteome</keyword>
<proteinExistence type="predicted"/>
<sequence>MNSLFYLLCFYYIHIVSTTRYKTQLVIRPYNKKISTDIKIVSPSLDKIMSKHFLTGGNLHKNIKFHKLSLFKFDWKTITEMIGNKESYGFKIEMDKNSFQANEKISYITSYNSNIIFNDLKKNPILCTIYQCDIGYIVPSKDSDNVYFNNVTTNNDKVHVIDNVILIGFITNLKKLILYEVPYNENNLRLTICPYQEWMHNFGAYSFIPKYGKNDNSFIVSGTNAHIIVPITDDGKQGDFFDCGILKLLSTHVHIGFKFVNDKTEPKHENNIDTILNVKFTCLQDENEQDYYHYISEQYIGPSSKIKTRFIKYISKTKKHFHPNRIIYMYKKYPIEKEIKLPSDKIVILPTSQSYTRPPLSEIEFRRHDRTIVPTDYHHRYKRQDDDYDDFTEEPYYHRDPENYSEPEDYNDPYVTSTIPPHEIGDYEDYPDHNNRAKRRNNKSFPPEIEDIYDPDEHLNVPPPEDKPENVPFPY</sequence>
<evidence type="ECO:0000256" key="2">
    <source>
        <dbReference type="SAM" id="SignalP"/>
    </source>
</evidence>
<organism evidence="3 4">
    <name type="scientific">Parastrongyloides trichosuri</name>
    <name type="common">Possum-specific nematode worm</name>
    <dbReference type="NCBI Taxonomy" id="131310"/>
    <lineage>
        <taxon>Eukaryota</taxon>
        <taxon>Metazoa</taxon>
        <taxon>Ecdysozoa</taxon>
        <taxon>Nematoda</taxon>
        <taxon>Chromadorea</taxon>
        <taxon>Rhabditida</taxon>
        <taxon>Tylenchina</taxon>
        <taxon>Panagrolaimomorpha</taxon>
        <taxon>Strongyloidoidea</taxon>
        <taxon>Strongyloididae</taxon>
        <taxon>Parastrongyloides</taxon>
    </lineage>
</organism>
<feature type="chain" id="PRO_5005891124" evidence="2">
    <location>
        <begin position="19"/>
        <end position="475"/>
    </location>
</feature>
<reference evidence="4" key="1">
    <citation type="submission" date="2017-02" db="UniProtKB">
        <authorList>
            <consortium name="WormBaseParasite"/>
        </authorList>
    </citation>
    <scope>IDENTIFICATION</scope>
</reference>
<dbReference type="Proteomes" id="UP000038045">
    <property type="component" value="Unplaced"/>
</dbReference>
<feature type="region of interest" description="Disordered" evidence="1">
    <location>
        <begin position="377"/>
        <end position="475"/>
    </location>
</feature>
<dbReference type="WBParaSite" id="PTRK_0000049200.1">
    <property type="protein sequence ID" value="PTRK_0000049200.1"/>
    <property type="gene ID" value="PTRK_0000049200"/>
</dbReference>
<keyword evidence="2" id="KW-0732">Signal</keyword>
<evidence type="ECO:0000256" key="1">
    <source>
        <dbReference type="SAM" id="MobiDB-lite"/>
    </source>
</evidence>
<feature type="signal peptide" evidence="2">
    <location>
        <begin position="1"/>
        <end position="18"/>
    </location>
</feature>
<accession>A0A0N4Z1B7</accession>